<dbReference type="Proteomes" id="UP000273977">
    <property type="component" value="Unassembled WGS sequence"/>
</dbReference>
<feature type="coiled-coil region" evidence="1">
    <location>
        <begin position="81"/>
        <end position="139"/>
    </location>
</feature>
<feature type="domain" description="DUF4097" evidence="3">
    <location>
        <begin position="275"/>
        <end position="480"/>
    </location>
</feature>
<evidence type="ECO:0000313" key="5">
    <source>
        <dbReference type="Proteomes" id="UP000273977"/>
    </source>
</evidence>
<evidence type="ECO:0000256" key="1">
    <source>
        <dbReference type="SAM" id="Coils"/>
    </source>
</evidence>
<keyword evidence="1" id="KW-0175">Coiled coil</keyword>
<dbReference type="InterPro" id="IPR025164">
    <property type="entry name" value="Toastrack_DUF4097"/>
</dbReference>
<dbReference type="OrthoDB" id="2240743at2"/>
<evidence type="ECO:0000256" key="2">
    <source>
        <dbReference type="SAM" id="MobiDB-lite"/>
    </source>
</evidence>
<comment type="caution">
    <text evidence="4">The sequence shown here is derived from an EMBL/GenBank/DDBJ whole genome shotgun (WGS) entry which is preliminary data.</text>
</comment>
<gene>
    <name evidence="4" type="ORF">EF384_00320</name>
</gene>
<feature type="compositionally biased region" description="Acidic residues" evidence="2">
    <location>
        <begin position="149"/>
        <end position="160"/>
    </location>
</feature>
<reference evidence="4 5" key="1">
    <citation type="submission" date="2018-11" db="EMBL/GenBank/DDBJ databases">
        <title>Aerococcus sp. SJQ22, whole genome shotgun sequence.</title>
        <authorList>
            <person name="Sun L."/>
            <person name="Gao X."/>
            <person name="Chen W."/>
            <person name="Huang K."/>
        </authorList>
    </citation>
    <scope>NUCLEOTIDE SEQUENCE [LARGE SCALE GENOMIC DNA]</scope>
    <source>
        <strain evidence="4 5">SJQ22</strain>
    </source>
</reference>
<evidence type="ECO:0000313" key="4">
    <source>
        <dbReference type="EMBL" id="RPA65483.1"/>
    </source>
</evidence>
<sequence>MSNDKERILKLVKDGMLTNEEAIILLENRANQKTETTKTEKTVADQEVEKDVLDDFYAEWSADKEASKPDYSGRDQKVAIQKELESNLAAKLTERNQLENSVEKTQGTNIQIDRLTEEINQLSEQIEQVKADIAKIDIENPKVATDSADTTEEATNETEETTTSRNTNDYDYKDIVSDLFNKTRTVIDQVQDKFSKTVKFEKTSGGIPVPKLITHAFEAAYDFEAPLSMVDIQIANGNVTLEGWDQPTSKMTVTGKLYGDFEEADAKTAFENRVNLNFVEGALTLNMISRFIQSDILLQVPNERLDYLKLRTISGPVNVTNVDTNDVYIQTVDGQIQLTDFTASMIEVDTKNGQVLLGNVNALDLVAKSLNGNQRLKGHVENVLMNTLNGDIIVTMFETPLVRAQVDTKNGNIKFNMPAATAVDGIAQTMQGEIMFRSDHFKSQTQTNEQWSKEKAFYHEVAGEKPYRVNLKTLHGNIQVKDDADIRKGDA</sequence>
<organism evidence="4 5">
    <name type="scientific">Aerococcus agrisoli</name>
    <dbReference type="NCBI Taxonomy" id="2487350"/>
    <lineage>
        <taxon>Bacteria</taxon>
        <taxon>Bacillati</taxon>
        <taxon>Bacillota</taxon>
        <taxon>Bacilli</taxon>
        <taxon>Lactobacillales</taxon>
        <taxon>Aerococcaceae</taxon>
        <taxon>Aerococcus</taxon>
    </lineage>
</organism>
<accession>A0A3N4GRC1</accession>
<protein>
    <recommendedName>
        <fullName evidence="3">DUF4097 domain-containing protein</fullName>
    </recommendedName>
</protein>
<dbReference type="AlphaFoldDB" id="A0A3N4GRC1"/>
<feature type="region of interest" description="Disordered" evidence="2">
    <location>
        <begin position="144"/>
        <end position="167"/>
    </location>
</feature>
<proteinExistence type="predicted"/>
<dbReference type="EMBL" id="RKMG01000001">
    <property type="protein sequence ID" value="RPA65483.1"/>
    <property type="molecule type" value="Genomic_DNA"/>
</dbReference>
<dbReference type="RefSeq" id="WP_123779018.1">
    <property type="nucleotide sequence ID" value="NZ_RKMG01000001.1"/>
</dbReference>
<dbReference type="Pfam" id="PF13349">
    <property type="entry name" value="DUF4097"/>
    <property type="match status" value="1"/>
</dbReference>
<keyword evidence="5" id="KW-1185">Reference proteome</keyword>
<name>A0A3N4GRC1_9LACT</name>
<evidence type="ECO:0000259" key="3">
    <source>
        <dbReference type="Pfam" id="PF13349"/>
    </source>
</evidence>